<feature type="disulfide bond" evidence="6">
    <location>
        <begin position="414"/>
        <end position="441"/>
    </location>
</feature>
<dbReference type="InterPro" id="IPR000859">
    <property type="entry name" value="CUB_dom"/>
</dbReference>
<evidence type="ECO:0000313" key="12">
    <source>
        <dbReference type="Proteomes" id="UP001249851"/>
    </source>
</evidence>
<dbReference type="GO" id="GO:0005886">
    <property type="term" value="C:plasma membrane"/>
    <property type="evidence" value="ECO:0007669"/>
    <property type="project" value="TreeGrafter"/>
</dbReference>
<proteinExistence type="predicted"/>
<dbReference type="SMART" id="SM00042">
    <property type="entry name" value="CUB"/>
    <property type="match status" value="1"/>
</dbReference>
<evidence type="ECO:0000256" key="2">
    <source>
        <dbReference type="ARBA" id="ARBA00022692"/>
    </source>
</evidence>
<dbReference type="InterPro" id="IPR017981">
    <property type="entry name" value="GPCR_2-like_7TM"/>
</dbReference>
<comment type="subcellular location">
    <subcellularLocation>
        <location evidence="1">Membrane</location>
        <topology evidence="1">Multi-pass membrane protein</topology>
    </subcellularLocation>
</comment>
<dbReference type="PROSITE" id="PS01180">
    <property type="entry name" value="CUB"/>
    <property type="match status" value="1"/>
</dbReference>
<feature type="compositionally biased region" description="Polar residues" evidence="7">
    <location>
        <begin position="1"/>
        <end position="51"/>
    </location>
</feature>
<keyword evidence="4 8" id="KW-0472">Membrane</keyword>
<comment type="caution">
    <text evidence="11">The sequence shown here is derived from an EMBL/GenBank/DDBJ whole genome shotgun (WGS) entry which is preliminary data.</text>
</comment>
<feature type="transmembrane region" description="Helical" evidence="8">
    <location>
        <begin position="754"/>
        <end position="773"/>
    </location>
</feature>
<dbReference type="Pfam" id="PF00002">
    <property type="entry name" value="7tm_2"/>
    <property type="match status" value="1"/>
</dbReference>
<keyword evidence="12" id="KW-1185">Reference proteome</keyword>
<evidence type="ECO:0000256" key="1">
    <source>
        <dbReference type="ARBA" id="ARBA00004141"/>
    </source>
</evidence>
<keyword evidence="2 8" id="KW-0812">Transmembrane</keyword>
<feature type="transmembrane region" description="Helical" evidence="8">
    <location>
        <begin position="821"/>
        <end position="841"/>
    </location>
</feature>
<dbReference type="InterPro" id="IPR035914">
    <property type="entry name" value="Sperma_CUB_dom_sf"/>
</dbReference>
<feature type="transmembrane region" description="Helical" evidence="8">
    <location>
        <begin position="929"/>
        <end position="949"/>
    </location>
</feature>
<feature type="transmembrane region" description="Helical" evidence="8">
    <location>
        <begin position="861"/>
        <end position="884"/>
    </location>
</feature>
<dbReference type="Gene3D" id="2.60.120.290">
    <property type="entry name" value="Spermadhesin, CUB domain"/>
    <property type="match status" value="1"/>
</dbReference>
<evidence type="ECO:0000256" key="8">
    <source>
        <dbReference type="SAM" id="Phobius"/>
    </source>
</evidence>
<dbReference type="Gene3D" id="1.20.1070.10">
    <property type="entry name" value="Rhodopsin 7-helix transmembrane proteins"/>
    <property type="match status" value="1"/>
</dbReference>
<dbReference type="PANTHER" id="PTHR12011:SF471">
    <property type="entry name" value="G-PROTEIN COUPLED RECEPTORS FAMILY 2 PROFILE 2 DOMAIN-CONTAINING PROTEIN"/>
    <property type="match status" value="1"/>
</dbReference>
<feature type="transmembrane region" description="Helical" evidence="8">
    <location>
        <begin position="723"/>
        <end position="742"/>
    </location>
</feature>
<feature type="compositionally biased region" description="Low complexity" evidence="7">
    <location>
        <begin position="52"/>
        <end position="63"/>
    </location>
</feature>
<evidence type="ECO:0000256" key="6">
    <source>
        <dbReference type="PROSITE-ProRule" id="PRU00059"/>
    </source>
</evidence>
<evidence type="ECO:0000256" key="3">
    <source>
        <dbReference type="ARBA" id="ARBA00022989"/>
    </source>
</evidence>
<dbReference type="PANTHER" id="PTHR12011">
    <property type="entry name" value="ADHESION G-PROTEIN COUPLED RECEPTOR"/>
    <property type="match status" value="1"/>
</dbReference>
<dbReference type="PROSITE" id="PS50092">
    <property type="entry name" value="TSP1"/>
    <property type="match status" value="1"/>
</dbReference>
<comment type="caution">
    <text evidence="6">Lacks conserved residue(s) required for the propagation of feature annotation.</text>
</comment>
<dbReference type="InterPro" id="IPR000884">
    <property type="entry name" value="TSP1_rpt"/>
</dbReference>
<dbReference type="InterPro" id="IPR000832">
    <property type="entry name" value="GPCR_2_secretin-like"/>
</dbReference>
<dbReference type="Pfam" id="PF01825">
    <property type="entry name" value="GPS"/>
    <property type="match status" value="1"/>
</dbReference>
<feature type="transmembrane region" description="Helical" evidence="8">
    <location>
        <begin position="905"/>
        <end position="923"/>
    </location>
</feature>
<feature type="region of interest" description="Disordered" evidence="7">
    <location>
        <begin position="962"/>
        <end position="1013"/>
    </location>
</feature>
<evidence type="ECO:0000259" key="9">
    <source>
        <dbReference type="PROSITE" id="PS01180"/>
    </source>
</evidence>
<sequence length="1036" mass="116871">MFSTSAVSGSITIHPTATGNQSAMTSGSSNTTPGPLNATTSHSSSNFSATISTVMPSPSTSSVAPGQSHSVQDQRNFKRPTDEEIEQTFQSEVFKLNHEFSSEIDPKRDEPIDVDVIDSFTKMMTSGWNLLFRYNASIYKETVDYFNVTESLVIIMRKYYCLEEREAVLPDRFKKSRRKELGKVTDTVALKFDCPRIINNDNRPQRSHSRKRREVEMEITMEINADDDSEVDNDYQLYQYHRSRLRRDAAQHQQQQCGPLKCNVKRLDSKLKIKDGASSASTTLKAELTTALHRVLGASGARFKVEKIDILEYKNQSKDVTVRFYLDVHDVQRDSNVTTAGVTNVLQTATNDSFRPLQVEFISLEYVVVVNGNYSKWTGWGKCDSNYNTRRNRTCVGSKNGGQCHGHASEMKKCDCVFNETKGGSISSPLFPKNYTTNVTCVWFLLAPVNHTVKFFLKEFALEEDKKCFYDYVEFYDGDNVTSEDHLIGRRMCGNHNQTTINSTGQTLSIVFKSDKSVTNKGFSGVWHSEEMEEKGFVPQYVTALTMIYSPNVNDTHYPLGTATTCSSESMTMDENCKFNTKVYIISRLISAQMGRRLPLAGENRIIINFEHIMNENLFPAMYSGQKYCVYWNSKAKALHFSPSLPGNRYLKLASKSDERVEISGNIVRFPTEDTGSWSRMGCSLVSTNLTHSSCACDHEGLFALLGQEKTHSGKLKLLTNTYIGIGISYFILILAIIHIVWKIEIHGGEVMRINMCAAIISMQTFFLIGAHVKAQQTLCGFLAFAIYFSVLAEFSWLLLHGLRIHGKIKKIFASNLNIEIVYVVIGWGLPLLLALLAIGVKIDSESKDKVCWEAAAGSSMLGYAAPLILISLFNGAVLVKLLIPTQDVKDAYDHRELRFRVFKDFVFLLCFALTCTFAYQAVEEKRFFEQYLLTAFVIMQAVAMFVFGREGRKDFIKRAMEPKPEPETAKEEPEENIYENIQPEPKSSKETDLGEGSPKKRPRKRASNKQAEKITVSTLQNLNIYKEGGQYVIEA</sequence>
<dbReference type="AlphaFoldDB" id="A0AAD9UZS2"/>
<keyword evidence="3 8" id="KW-1133">Transmembrane helix</keyword>
<dbReference type="SUPFAM" id="SSF49854">
    <property type="entry name" value="Spermadhesin, CUB domain"/>
    <property type="match status" value="1"/>
</dbReference>
<evidence type="ECO:0000259" key="10">
    <source>
        <dbReference type="PROSITE" id="PS50261"/>
    </source>
</evidence>
<feature type="transmembrane region" description="Helical" evidence="8">
    <location>
        <begin position="779"/>
        <end position="800"/>
    </location>
</feature>
<feature type="compositionally biased region" description="Basic and acidic residues" evidence="7">
    <location>
        <begin position="962"/>
        <end position="972"/>
    </location>
</feature>
<feature type="compositionally biased region" description="Polar residues" evidence="7">
    <location>
        <begin position="64"/>
        <end position="74"/>
    </location>
</feature>
<dbReference type="Pfam" id="PF00431">
    <property type="entry name" value="CUB"/>
    <property type="match status" value="1"/>
</dbReference>
<dbReference type="CDD" id="cd00041">
    <property type="entry name" value="CUB"/>
    <property type="match status" value="1"/>
</dbReference>
<reference evidence="11" key="1">
    <citation type="journal article" date="2023" name="G3 (Bethesda)">
        <title>Whole genome assembly and annotation of the endangered Caribbean coral Acropora cervicornis.</title>
        <authorList>
            <person name="Selwyn J.D."/>
            <person name="Vollmer S.V."/>
        </authorList>
    </citation>
    <scope>NUCLEOTIDE SEQUENCE</scope>
    <source>
        <strain evidence="11">K2</strain>
    </source>
</reference>
<feature type="domain" description="G-protein coupled receptors family 2 profile 2" evidence="10">
    <location>
        <begin position="716"/>
        <end position="883"/>
    </location>
</feature>
<dbReference type="GO" id="GO:0007189">
    <property type="term" value="P:adenylate cyclase-activating G protein-coupled receptor signaling pathway"/>
    <property type="evidence" value="ECO:0007669"/>
    <property type="project" value="TreeGrafter"/>
</dbReference>
<feature type="region of interest" description="Disordered" evidence="7">
    <location>
        <begin position="1"/>
        <end position="79"/>
    </location>
</feature>
<dbReference type="EMBL" id="JARQWQ010000058">
    <property type="protein sequence ID" value="KAK2556009.1"/>
    <property type="molecule type" value="Genomic_DNA"/>
</dbReference>
<accession>A0AAD9UZS2</accession>
<organism evidence="11 12">
    <name type="scientific">Acropora cervicornis</name>
    <name type="common">Staghorn coral</name>
    <dbReference type="NCBI Taxonomy" id="6130"/>
    <lineage>
        <taxon>Eukaryota</taxon>
        <taxon>Metazoa</taxon>
        <taxon>Cnidaria</taxon>
        <taxon>Anthozoa</taxon>
        <taxon>Hexacorallia</taxon>
        <taxon>Scleractinia</taxon>
        <taxon>Astrocoeniina</taxon>
        <taxon>Acroporidae</taxon>
        <taxon>Acropora</taxon>
    </lineage>
</organism>
<keyword evidence="11" id="KW-0675">Receptor</keyword>
<dbReference type="PROSITE" id="PS50261">
    <property type="entry name" value="G_PROTEIN_RECEP_F2_4"/>
    <property type="match status" value="1"/>
</dbReference>
<gene>
    <name evidence="11" type="ORF">P5673_021999</name>
</gene>
<dbReference type="Proteomes" id="UP001249851">
    <property type="component" value="Unassembled WGS sequence"/>
</dbReference>
<protein>
    <submittedName>
        <fullName evidence="11">Adhesion G protein-coupled receptor L3</fullName>
    </submittedName>
</protein>
<dbReference type="InterPro" id="IPR000203">
    <property type="entry name" value="GPS"/>
</dbReference>
<evidence type="ECO:0000313" key="11">
    <source>
        <dbReference type="EMBL" id="KAK2556009.1"/>
    </source>
</evidence>
<keyword evidence="5 6" id="KW-1015">Disulfide bond</keyword>
<dbReference type="GO" id="GO:0007166">
    <property type="term" value="P:cell surface receptor signaling pathway"/>
    <property type="evidence" value="ECO:0007669"/>
    <property type="project" value="InterPro"/>
</dbReference>
<dbReference type="FunFam" id="2.60.120.290:FF:000013">
    <property type="entry name" value="Membrane frizzled-related protein"/>
    <property type="match status" value="1"/>
</dbReference>
<evidence type="ECO:0000256" key="5">
    <source>
        <dbReference type="ARBA" id="ARBA00023157"/>
    </source>
</evidence>
<evidence type="ECO:0000256" key="7">
    <source>
        <dbReference type="SAM" id="MobiDB-lite"/>
    </source>
</evidence>
<name>A0AAD9UZS2_ACRCE</name>
<dbReference type="SMART" id="SM00303">
    <property type="entry name" value="GPS"/>
    <property type="match status" value="1"/>
</dbReference>
<feature type="domain" description="CUB" evidence="9">
    <location>
        <begin position="414"/>
        <end position="530"/>
    </location>
</feature>
<dbReference type="GO" id="GO:0004930">
    <property type="term" value="F:G protein-coupled receptor activity"/>
    <property type="evidence" value="ECO:0007669"/>
    <property type="project" value="InterPro"/>
</dbReference>
<reference evidence="11" key="2">
    <citation type="journal article" date="2023" name="Science">
        <title>Genomic signatures of disease resistance in endangered staghorn corals.</title>
        <authorList>
            <person name="Vollmer S.V."/>
            <person name="Selwyn J.D."/>
            <person name="Despard B.A."/>
            <person name="Roesel C.L."/>
        </authorList>
    </citation>
    <scope>NUCLEOTIDE SEQUENCE</scope>
    <source>
        <strain evidence="11">K2</strain>
    </source>
</reference>
<evidence type="ECO:0000256" key="4">
    <source>
        <dbReference type="ARBA" id="ARBA00023136"/>
    </source>
</evidence>